<evidence type="ECO:0000313" key="10">
    <source>
        <dbReference type="Proteomes" id="UP000410984"/>
    </source>
</evidence>
<dbReference type="Pfam" id="PF06429">
    <property type="entry name" value="Flg_bbr_C"/>
    <property type="match status" value="1"/>
</dbReference>
<evidence type="ECO:0000313" key="9">
    <source>
        <dbReference type="EMBL" id="VUD74786.1"/>
    </source>
</evidence>
<evidence type="ECO:0000259" key="8">
    <source>
        <dbReference type="Pfam" id="PF22638"/>
    </source>
</evidence>
<keyword evidence="9" id="KW-0969">Cilium</keyword>
<keyword evidence="9" id="KW-0966">Cell projection</keyword>
<comment type="subcellular location">
    <subcellularLocation>
        <location evidence="1">Bacterial flagellum</location>
    </subcellularLocation>
    <subcellularLocation>
        <location evidence="2">Secreted</location>
    </subcellularLocation>
</comment>
<evidence type="ECO:0000256" key="3">
    <source>
        <dbReference type="ARBA" id="ARBA00009677"/>
    </source>
</evidence>
<evidence type="ECO:0000256" key="1">
    <source>
        <dbReference type="ARBA" id="ARBA00004365"/>
    </source>
</evidence>
<dbReference type="InterPro" id="IPR002371">
    <property type="entry name" value="FlgK"/>
</dbReference>
<evidence type="ECO:0000256" key="6">
    <source>
        <dbReference type="ARBA" id="ARBA00023143"/>
    </source>
</evidence>
<organism evidence="9 10">
    <name type="scientific">Methylobacterium symbioticum</name>
    <dbReference type="NCBI Taxonomy" id="2584084"/>
    <lineage>
        <taxon>Bacteria</taxon>
        <taxon>Pseudomonadati</taxon>
        <taxon>Pseudomonadota</taxon>
        <taxon>Alphaproteobacteria</taxon>
        <taxon>Hyphomicrobiales</taxon>
        <taxon>Methylobacteriaceae</taxon>
        <taxon>Methylobacterium</taxon>
    </lineage>
</organism>
<dbReference type="GO" id="GO:0009424">
    <property type="term" value="C:bacterial-type flagellum hook"/>
    <property type="evidence" value="ECO:0007669"/>
    <property type="project" value="InterPro"/>
</dbReference>
<dbReference type="OrthoDB" id="7181295at2"/>
<feature type="domain" description="Flagellar hook-associated protein FlgK helical" evidence="8">
    <location>
        <begin position="95"/>
        <end position="297"/>
    </location>
</feature>
<feature type="domain" description="Flagellar basal-body/hook protein C-terminal" evidence="7">
    <location>
        <begin position="439"/>
        <end position="475"/>
    </location>
</feature>
<protein>
    <recommendedName>
        <fullName evidence="4">Flagellar hook-associated protein 1</fullName>
    </recommendedName>
</protein>
<dbReference type="EMBL" id="CABFPH010000157">
    <property type="protein sequence ID" value="VUD74786.1"/>
    <property type="molecule type" value="Genomic_DNA"/>
</dbReference>
<accession>A0A509EK56</accession>
<evidence type="ECO:0000256" key="5">
    <source>
        <dbReference type="ARBA" id="ARBA00022525"/>
    </source>
</evidence>
<proteinExistence type="inferred from homology"/>
<keyword evidence="6" id="KW-0975">Bacterial flagellum</keyword>
<dbReference type="PANTHER" id="PTHR30033">
    <property type="entry name" value="FLAGELLAR HOOK-ASSOCIATED PROTEIN 1"/>
    <property type="match status" value="1"/>
</dbReference>
<dbReference type="NCBIfam" id="TIGR02492">
    <property type="entry name" value="flgK_ends"/>
    <property type="match status" value="1"/>
</dbReference>
<dbReference type="GO" id="GO:0005198">
    <property type="term" value="F:structural molecule activity"/>
    <property type="evidence" value="ECO:0007669"/>
    <property type="project" value="InterPro"/>
</dbReference>
<name>A0A509EK56_9HYPH</name>
<gene>
    <name evidence="9" type="primary">flgK_2</name>
    <name evidence="9" type="ORF">MET9862_05419</name>
</gene>
<dbReference type="InterPro" id="IPR053927">
    <property type="entry name" value="FlgK_helical"/>
</dbReference>
<dbReference type="AlphaFoldDB" id="A0A509EK56"/>
<dbReference type="RefSeq" id="WP_142586044.1">
    <property type="nucleotide sequence ID" value="NZ_CABFPH010000157.1"/>
</dbReference>
<dbReference type="Proteomes" id="UP000410984">
    <property type="component" value="Unassembled WGS sequence"/>
</dbReference>
<dbReference type="InterPro" id="IPR010930">
    <property type="entry name" value="Flg_bb/hook_C_dom"/>
</dbReference>
<keyword evidence="9" id="KW-0282">Flagellum</keyword>
<dbReference type="GO" id="GO:0005576">
    <property type="term" value="C:extracellular region"/>
    <property type="evidence" value="ECO:0007669"/>
    <property type="project" value="UniProtKB-SubCell"/>
</dbReference>
<dbReference type="PANTHER" id="PTHR30033:SF1">
    <property type="entry name" value="FLAGELLAR HOOK-ASSOCIATED PROTEIN 1"/>
    <property type="match status" value="1"/>
</dbReference>
<comment type="similarity">
    <text evidence="3">Belongs to the flagella basal body rod proteins family.</text>
</comment>
<keyword evidence="10" id="KW-1185">Reference proteome</keyword>
<evidence type="ECO:0000256" key="2">
    <source>
        <dbReference type="ARBA" id="ARBA00004613"/>
    </source>
</evidence>
<dbReference type="GO" id="GO:0044780">
    <property type="term" value="P:bacterial-type flagellum assembly"/>
    <property type="evidence" value="ECO:0007669"/>
    <property type="project" value="InterPro"/>
</dbReference>
<sequence>MGLQLALNTARSSLLATSSQIAASARNVAGASDPAYSRKIATLVTGGGSVRVVVARAADAALFARKLTAASEAASGGARLDGLKTLAQTIGDAADKTSPAGRLGAFNAALQAAANQPDNADLARAAIDRARELATGLNEASQAVQSVRSDADAALSASVTKVNDLLGQFDTANRTVMRGLAAGADVSDALDDRDRILGALAEEVGISTVERAGGDMAIYTDGGVPLFDRSARSVALSPATATAPATVVIDGVAVTGADAPMPLASGRIAGLSALRDGPAAQYGAQLDAIAGALVDAFREGGGASGLAARAGLFTVAADGSLPTGTANLAARIAVNAAVDPQQGGDAALLRDGGLNGAAYRQNPAGGDAAYPDRLNALAAALTARRALGAGTEIAATTSLSDFAAASAGWLEGQRKDATARADYQTTLLTRASTALSNAVGVNGDDETALTLQLERSYTASAKILTVVDELLRTLMEAVR</sequence>
<dbReference type="SUPFAM" id="SSF64518">
    <property type="entry name" value="Phase 1 flagellin"/>
    <property type="match status" value="1"/>
</dbReference>
<evidence type="ECO:0000256" key="4">
    <source>
        <dbReference type="ARBA" id="ARBA00016244"/>
    </source>
</evidence>
<keyword evidence="5" id="KW-0964">Secreted</keyword>
<evidence type="ECO:0000259" key="7">
    <source>
        <dbReference type="Pfam" id="PF06429"/>
    </source>
</evidence>
<reference evidence="9 10" key="1">
    <citation type="submission" date="2019-06" db="EMBL/GenBank/DDBJ databases">
        <authorList>
            <person name="Rodrigo-Torres L."/>
            <person name="Arahal R. D."/>
            <person name="Lucena T."/>
        </authorList>
    </citation>
    <scope>NUCLEOTIDE SEQUENCE [LARGE SCALE GENOMIC DNA]</scope>
    <source>
        <strain evidence="9 10">SB0023/3</strain>
    </source>
</reference>
<dbReference type="Pfam" id="PF22638">
    <property type="entry name" value="FlgK_D1"/>
    <property type="match status" value="1"/>
</dbReference>